<keyword evidence="2" id="KW-1185">Reference proteome</keyword>
<proteinExistence type="predicted"/>
<organism evidence="1 2">
    <name type="scientific">Citrus x changshan-huyou</name>
    <dbReference type="NCBI Taxonomy" id="2935761"/>
    <lineage>
        <taxon>Eukaryota</taxon>
        <taxon>Viridiplantae</taxon>
        <taxon>Streptophyta</taxon>
        <taxon>Embryophyta</taxon>
        <taxon>Tracheophyta</taxon>
        <taxon>Spermatophyta</taxon>
        <taxon>Magnoliopsida</taxon>
        <taxon>eudicotyledons</taxon>
        <taxon>Gunneridae</taxon>
        <taxon>Pentapetalae</taxon>
        <taxon>rosids</taxon>
        <taxon>malvids</taxon>
        <taxon>Sapindales</taxon>
        <taxon>Rutaceae</taxon>
        <taxon>Aurantioideae</taxon>
        <taxon>Citrus</taxon>
    </lineage>
</organism>
<dbReference type="Proteomes" id="UP001428341">
    <property type="component" value="Unassembled WGS sequence"/>
</dbReference>
<comment type="caution">
    <text evidence="1">The sequence shown here is derived from an EMBL/GenBank/DDBJ whole genome shotgun (WGS) entry which is preliminary data.</text>
</comment>
<evidence type="ECO:0000313" key="2">
    <source>
        <dbReference type="Proteomes" id="UP001428341"/>
    </source>
</evidence>
<sequence>MEMLVWVYRANAEEEYSWKIQGVGCECSLDLSKNKLNVDFEVEDRRPTGTYSSRLSTEIVIVVRTFAPLKVDQLRQVPLEKKKEMFARVEAKRLGHTLGPISLFHDTHWSASKDWSNDEARERYAEICEEVLGRSSGYVKWLGFGPLPQTHASFKRTTTELQQRLEPQNEEIESQSTQLQSQNEKILRVKKLNDCNNKICKS</sequence>
<dbReference type="EMBL" id="JBCGBO010000004">
    <property type="protein sequence ID" value="KAK9208724.1"/>
    <property type="molecule type" value="Genomic_DNA"/>
</dbReference>
<evidence type="ECO:0000313" key="1">
    <source>
        <dbReference type="EMBL" id="KAK9208724.1"/>
    </source>
</evidence>
<reference evidence="1 2" key="1">
    <citation type="submission" date="2024-05" db="EMBL/GenBank/DDBJ databases">
        <title>Haplotype-resolved chromosome-level genome assembly of Huyou (Citrus changshanensis).</title>
        <authorList>
            <person name="Miao C."/>
            <person name="Chen W."/>
            <person name="Wu Y."/>
            <person name="Wang L."/>
            <person name="Zhao S."/>
            <person name="Grierson D."/>
            <person name="Xu C."/>
            <person name="Chen K."/>
        </authorList>
    </citation>
    <scope>NUCLEOTIDE SEQUENCE [LARGE SCALE GENOMIC DNA]</scope>
    <source>
        <strain evidence="1">01-14</strain>
        <tissue evidence="1">Leaf</tissue>
    </source>
</reference>
<accession>A0AAP0ME10</accession>
<dbReference type="AlphaFoldDB" id="A0AAP0ME10"/>
<name>A0AAP0ME10_9ROSI</name>
<protein>
    <submittedName>
        <fullName evidence="1">Uncharacterized protein</fullName>
    </submittedName>
</protein>
<gene>
    <name evidence="1" type="ORF">WN944_001084</name>
</gene>